<proteinExistence type="predicted"/>
<feature type="transmembrane region" description="Helical" evidence="1">
    <location>
        <begin position="12"/>
        <end position="32"/>
    </location>
</feature>
<dbReference type="eggNOG" id="COG1555">
    <property type="taxonomic scope" value="Bacteria"/>
</dbReference>
<dbReference type="AlphaFoldDB" id="D1AI10"/>
<accession>D1AI10</accession>
<feature type="transmembrane region" description="Helical" evidence="1">
    <location>
        <begin position="44"/>
        <end position="61"/>
    </location>
</feature>
<dbReference type="KEGG" id="str:Sterm_1535"/>
<organism evidence="2 3">
    <name type="scientific">Sebaldella termitidis (strain ATCC 33386 / NCTC 11300)</name>
    <dbReference type="NCBI Taxonomy" id="526218"/>
    <lineage>
        <taxon>Bacteria</taxon>
        <taxon>Fusobacteriati</taxon>
        <taxon>Fusobacteriota</taxon>
        <taxon>Fusobacteriia</taxon>
        <taxon>Fusobacteriales</taxon>
        <taxon>Leptotrichiaceae</taxon>
        <taxon>Sebaldella</taxon>
    </lineage>
</organism>
<reference evidence="3" key="1">
    <citation type="submission" date="2009-09" db="EMBL/GenBank/DDBJ databases">
        <title>The complete chromosome of Sebaldella termitidis ATCC 33386.</title>
        <authorList>
            <consortium name="US DOE Joint Genome Institute (JGI-PGF)"/>
            <person name="Lucas S."/>
            <person name="Copeland A."/>
            <person name="Lapidus A."/>
            <person name="Glavina del Rio T."/>
            <person name="Dalin E."/>
            <person name="Tice H."/>
            <person name="Bruce D."/>
            <person name="Goodwin L."/>
            <person name="Pitluck S."/>
            <person name="Kyrpides N."/>
            <person name="Mavromatis K."/>
            <person name="Ivanova N."/>
            <person name="Mikhailova N."/>
            <person name="Sims D."/>
            <person name="Meincke L."/>
            <person name="Brettin T."/>
            <person name="Detter J.C."/>
            <person name="Han C."/>
            <person name="Larimer F."/>
            <person name="Land M."/>
            <person name="Hauser L."/>
            <person name="Markowitz V."/>
            <person name="Cheng J.F."/>
            <person name="Hugenholtz P."/>
            <person name="Woyke T."/>
            <person name="Wu D."/>
            <person name="Eisen J.A."/>
        </authorList>
    </citation>
    <scope>NUCLEOTIDE SEQUENCE [LARGE SCALE GENOMIC DNA]</scope>
    <source>
        <strain evidence="3">ATCC 33386 / NCTC 11300</strain>
    </source>
</reference>
<evidence type="ECO:0000313" key="2">
    <source>
        <dbReference type="EMBL" id="ACZ08394.1"/>
    </source>
</evidence>
<reference evidence="2 3" key="2">
    <citation type="journal article" date="2010" name="Stand. Genomic Sci.">
        <title>Complete genome sequence of Sebaldella termitidis type strain (NCTC 11300).</title>
        <authorList>
            <person name="Harmon-Smith M."/>
            <person name="Celia L."/>
            <person name="Chertkov O."/>
            <person name="Lapidus A."/>
            <person name="Copeland A."/>
            <person name="Glavina Del Rio T."/>
            <person name="Nolan M."/>
            <person name="Lucas S."/>
            <person name="Tice H."/>
            <person name="Cheng J.F."/>
            <person name="Han C."/>
            <person name="Detter J.C."/>
            <person name="Bruce D."/>
            <person name="Goodwin L."/>
            <person name="Pitluck S."/>
            <person name="Pati A."/>
            <person name="Liolios K."/>
            <person name="Ivanova N."/>
            <person name="Mavromatis K."/>
            <person name="Mikhailova N."/>
            <person name="Chen A."/>
            <person name="Palaniappan K."/>
            <person name="Land M."/>
            <person name="Hauser L."/>
            <person name="Chang Y.J."/>
            <person name="Jeffries C.D."/>
            <person name="Brettin T."/>
            <person name="Goker M."/>
            <person name="Beck B."/>
            <person name="Bristow J."/>
            <person name="Eisen J.A."/>
            <person name="Markowitz V."/>
            <person name="Hugenholtz P."/>
            <person name="Kyrpides N.C."/>
            <person name="Klenk H.P."/>
            <person name="Chen F."/>
        </authorList>
    </citation>
    <scope>NUCLEOTIDE SEQUENCE [LARGE SCALE GENOMIC DNA]</scope>
    <source>
        <strain evidence="3">ATCC 33386 / NCTC 11300</strain>
    </source>
</reference>
<evidence type="ECO:0000313" key="3">
    <source>
        <dbReference type="Proteomes" id="UP000000845"/>
    </source>
</evidence>
<keyword evidence="3" id="KW-1185">Reference proteome</keyword>
<gene>
    <name evidence="2" type="ordered locus">Sterm_1535</name>
</gene>
<dbReference type="HOGENOM" id="CLU_1873991_0_0_0"/>
<keyword evidence="1" id="KW-1133">Transmembrane helix</keyword>
<keyword evidence="1" id="KW-0472">Membrane</keyword>
<sequence>MENNTLKETRNFNFWLLFLFFGIFNNFIFYYIGIRSKYRRYIQFGHFYTFIWLLYIFSLIIKDNSFSSIIPLIYMFSYPAGIYLGFSSRKYYSYRLILLKEAASLNLINQKITVTDNYDLYYLINSTVPQPGSVFE</sequence>
<protein>
    <submittedName>
        <fullName evidence="2">Uncharacterized protein</fullName>
    </submittedName>
</protein>
<dbReference type="EMBL" id="CP001739">
    <property type="protein sequence ID" value="ACZ08394.1"/>
    <property type="molecule type" value="Genomic_DNA"/>
</dbReference>
<dbReference type="Proteomes" id="UP000000845">
    <property type="component" value="Chromosome"/>
</dbReference>
<name>D1AI10_SEBTE</name>
<evidence type="ECO:0000256" key="1">
    <source>
        <dbReference type="SAM" id="Phobius"/>
    </source>
</evidence>
<dbReference type="STRING" id="526218.Sterm_1535"/>
<dbReference type="RefSeq" id="WP_012860990.1">
    <property type="nucleotide sequence ID" value="NC_013517.1"/>
</dbReference>
<keyword evidence="1" id="KW-0812">Transmembrane</keyword>
<feature type="transmembrane region" description="Helical" evidence="1">
    <location>
        <begin position="67"/>
        <end position="86"/>
    </location>
</feature>